<gene>
    <name evidence="3" type="ORF">RAG0_01644</name>
</gene>
<dbReference type="OrthoDB" id="3557863at2759"/>
<organism evidence="3 4">
    <name type="scientific">Rhynchosporium agropyri</name>
    <dbReference type="NCBI Taxonomy" id="914238"/>
    <lineage>
        <taxon>Eukaryota</taxon>
        <taxon>Fungi</taxon>
        <taxon>Dikarya</taxon>
        <taxon>Ascomycota</taxon>
        <taxon>Pezizomycotina</taxon>
        <taxon>Leotiomycetes</taxon>
        <taxon>Helotiales</taxon>
        <taxon>Ploettnerulaceae</taxon>
        <taxon>Rhynchosporium</taxon>
    </lineage>
</organism>
<sequence length="169" mass="19735">MDPHSVRLEGIDFGRCSSDETPTAKRHQQFEPSSYGLLIAQEEHKKLRDEIKTEFLDEEGRKFHRSMTAAYKKTARREAILDLQEDNRKELVRLKMKLEAELLGKRNQQVEALREKLREKDTKIKELEVEASEDGNEIRRLQGVVALMMAQVNRLKNNERSGDETIEEN</sequence>
<dbReference type="AlphaFoldDB" id="A0A1E1JXM3"/>
<protein>
    <submittedName>
        <fullName evidence="3">Uncharacterized protein</fullName>
    </submittedName>
</protein>
<dbReference type="EMBL" id="FJUX01000005">
    <property type="protein sequence ID" value="CZS90627.1"/>
    <property type="molecule type" value="Genomic_DNA"/>
</dbReference>
<keyword evidence="4" id="KW-1185">Reference proteome</keyword>
<feature type="region of interest" description="Disordered" evidence="2">
    <location>
        <begin position="1"/>
        <end position="29"/>
    </location>
</feature>
<evidence type="ECO:0000256" key="1">
    <source>
        <dbReference type="SAM" id="Coils"/>
    </source>
</evidence>
<reference evidence="4" key="1">
    <citation type="submission" date="2016-03" db="EMBL/GenBank/DDBJ databases">
        <authorList>
            <person name="Guldener U."/>
        </authorList>
    </citation>
    <scope>NUCLEOTIDE SEQUENCE [LARGE SCALE GENOMIC DNA]</scope>
    <source>
        <strain evidence="4">04CH-RAC-A.6.1</strain>
    </source>
</reference>
<accession>A0A1E1JXM3</accession>
<evidence type="ECO:0000313" key="3">
    <source>
        <dbReference type="EMBL" id="CZS90627.1"/>
    </source>
</evidence>
<feature type="compositionally biased region" description="Basic and acidic residues" evidence="2">
    <location>
        <begin position="1"/>
        <end position="12"/>
    </location>
</feature>
<proteinExistence type="predicted"/>
<feature type="coiled-coil region" evidence="1">
    <location>
        <begin position="81"/>
        <end position="158"/>
    </location>
</feature>
<keyword evidence="1" id="KW-0175">Coiled coil</keyword>
<dbReference type="Proteomes" id="UP000178912">
    <property type="component" value="Unassembled WGS sequence"/>
</dbReference>
<evidence type="ECO:0000256" key="2">
    <source>
        <dbReference type="SAM" id="MobiDB-lite"/>
    </source>
</evidence>
<name>A0A1E1JXM3_9HELO</name>
<evidence type="ECO:0000313" key="4">
    <source>
        <dbReference type="Proteomes" id="UP000178912"/>
    </source>
</evidence>